<gene>
    <name evidence="2" type="ORF">FE257_003255</name>
</gene>
<evidence type="ECO:0000256" key="1">
    <source>
        <dbReference type="SAM" id="MobiDB-lite"/>
    </source>
</evidence>
<dbReference type="Proteomes" id="UP001194746">
    <property type="component" value="Unassembled WGS sequence"/>
</dbReference>
<dbReference type="AlphaFoldDB" id="A0AAD4CS91"/>
<dbReference type="EMBL" id="VCAU01000016">
    <property type="protein sequence ID" value="KAF9891774.1"/>
    <property type="molecule type" value="Genomic_DNA"/>
</dbReference>
<organism evidence="2 3">
    <name type="scientific">Aspergillus nanangensis</name>
    <dbReference type="NCBI Taxonomy" id="2582783"/>
    <lineage>
        <taxon>Eukaryota</taxon>
        <taxon>Fungi</taxon>
        <taxon>Dikarya</taxon>
        <taxon>Ascomycota</taxon>
        <taxon>Pezizomycotina</taxon>
        <taxon>Eurotiomycetes</taxon>
        <taxon>Eurotiomycetidae</taxon>
        <taxon>Eurotiales</taxon>
        <taxon>Aspergillaceae</taxon>
        <taxon>Aspergillus</taxon>
        <taxon>Aspergillus subgen. Circumdati</taxon>
    </lineage>
</organism>
<feature type="region of interest" description="Disordered" evidence="1">
    <location>
        <begin position="74"/>
        <end position="97"/>
    </location>
</feature>
<sequence>MERGHHSYYSPTPGSTSFDTSLPALPPVTSFAPERKRRRVSHTNPDPGLFSGVHQNDVAIESIDLTEGSSALSKALAKQREDAVRAQQDGEHEQGRSSLTEYKCPVCMDTPVDATSTDTFFATSVSSMLWGPRRKDELMRLAGVLVACVLYAANRLRERTLLGRKEILSLCN</sequence>
<protein>
    <submittedName>
        <fullName evidence="2">Uncharacterized protein</fullName>
    </submittedName>
</protein>
<evidence type="ECO:0000313" key="2">
    <source>
        <dbReference type="EMBL" id="KAF9891774.1"/>
    </source>
</evidence>
<keyword evidence="3" id="KW-1185">Reference proteome</keyword>
<proteinExistence type="predicted"/>
<accession>A0AAD4CS91</accession>
<evidence type="ECO:0000313" key="3">
    <source>
        <dbReference type="Proteomes" id="UP001194746"/>
    </source>
</evidence>
<feature type="compositionally biased region" description="Polar residues" evidence="1">
    <location>
        <begin position="9"/>
        <end position="20"/>
    </location>
</feature>
<comment type="caution">
    <text evidence="2">The sequence shown here is derived from an EMBL/GenBank/DDBJ whole genome shotgun (WGS) entry which is preliminary data.</text>
</comment>
<feature type="compositionally biased region" description="Basic and acidic residues" evidence="1">
    <location>
        <begin position="78"/>
        <end position="95"/>
    </location>
</feature>
<name>A0AAD4CS91_ASPNN</name>
<reference evidence="2" key="2">
    <citation type="submission" date="2020-02" db="EMBL/GenBank/DDBJ databases">
        <authorList>
            <person name="Gilchrist C.L.M."/>
            <person name="Chooi Y.-H."/>
        </authorList>
    </citation>
    <scope>NUCLEOTIDE SEQUENCE</scope>
    <source>
        <strain evidence="2">MST-FP2251</strain>
    </source>
</reference>
<feature type="region of interest" description="Disordered" evidence="1">
    <location>
        <begin position="1"/>
        <end position="53"/>
    </location>
</feature>
<reference evidence="2" key="1">
    <citation type="journal article" date="2019" name="Beilstein J. Org. Chem.">
        <title>Nanangenines: drimane sesquiterpenoids as the dominant metabolite cohort of a novel Australian fungus, Aspergillus nanangensis.</title>
        <authorList>
            <person name="Lacey H.J."/>
            <person name="Gilchrist C.L.M."/>
            <person name="Crombie A."/>
            <person name="Kalaitzis J.A."/>
            <person name="Vuong D."/>
            <person name="Rutledge P.J."/>
            <person name="Turner P."/>
            <person name="Pitt J.I."/>
            <person name="Lacey E."/>
            <person name="Chooi Y.H."/>
            <person name="Piggott A.M."/>
        </authorList>
    </citation>
    <scope>NUCLEOTIDE SEQUENCE</scope>
    <source>
        <strain evidence="2">MST-FP2251</strain>
    </source>
</reference>